<keyword evidence="3" id="KW-0812">Transmembrane</keyword>
<reference evidence="8" key="1">
    <citation type="submission" date="2019-12" db="EMBL/GenBank/DDBJ databases">
        <title>Complete genome of Terracaulis silvestris 0127_4.</title>
        <authorList>
            <person name="Vieira S."/>
            <person name="Riedel T."/>
            <person name="Sproer C."/>
            <person name="Pascual J."/>
            <person name="Boedeker C."/>
            <person name="Overmann J."/>
        </authorList>
    </citation>
    <scope>NUCLEOTIDE SEQUENCE [LARGE SCALE GENOMIC DNA]</scope>
    <source>
        <strain evidence="8">0127_4</strain>
    </source>
</reference>
<feature type="domain" description="Bacterial surface antigen (D15)" evidence="6">
    <location>
        <begin position="309"/>
        <end position="604"/>
    </location>
</feature>
<dbReference type="EMBL" id="CP047045">
    <property type="protein sequence ID" value="QGZ96880.1"/>
    <property type="molecule type" value="Genomic_DNA"/>
</dbReference>
<gene>
    <name evidence="7" type="primary">tama</name>
    <name evidence="7" type="ORF">DSM104635_03745</name>
</gene>
<evidence type="ECO:0000259" key="6">
    <source>
        <dbReference type="Pfam" id="PF01103"/>
    </source>
</evidence>
<dbReference type="Gene3D" id="2.40.160.50">
    <property type="entry name" value="membrane protein fhac: a member of the omp85/tpsb transporter family"/>
    <property type="match status" value="1"/>
</dbReference>
<sequence length="604" mass="64553">MVDEALTAALRAWLKLAMRLLSILPAALCVAIGVAADPPRAWADSPVVLDGVDGDTRKAILDLLPDRDTPESLFDAERIAEEAAARALVWLRSEGYYAATVTPEAEENPIAARLLISTGPRFLFEPPQLVYDGDTPTTTASQAAAHAINAVHANAPARAANVLEAEAGAVAALQNAGYADAVAGPRRVVVDHATSRVAPEFHLSAGQIARLGRVRAEPDTVFRPGFIAGLQNWETGEAYSPDRISRLRRDLTSTGAVSLATTRLAEPGPDGLRDVVVAVEPARRNAYELGLGYSTTEGFGIQAEWTRRNFTGRADSLSVEATLAEMQQGLTVELLRPHAAGLGHSITYGASADHEELDAYTRQGVALFASVDASTRLRLGQSYGVRLSADEYDDLLGSVTDAIILSGFYNLRNDSTGYTLDPRDGSIVEMRVEPSVSTGDETLGFVRGTAEGRVYESFDDEDRLTLAARVRTGWLEPVAGSADDVPPDRRFYAGGGGSVRGYAYNTLYPAERDTLGLTPGGQGLLEGSVEARWRFGDRWGAAAFVDGGTAFDDWSEAGDLSWGVGVGARYDLGFAPLRIDLAVPLDQDETDDDFALYISLGQAF</sequence>
<dbReference type="GO" id="GO:0019867">
    <property type="term" value="C:outer membrane"/>
    <property type="evidence" value="ECO:0007669"/>
    <property type="project" value="InterPro"/>
</dbReference>
<proteinExistence type="predicted"/>
<evidence type="ECO:0000256" key="4">
    <source>
        <dbReference type="ARBA" id="ARBA00023136"/>
    </source>
</evidence>
<comment type="subcellular location">
    <subcellularLocation>
        <location evidence="1">Membrane</location>
    </subcellularLocation>
</comment>
<accession>A0A6I6MNF2</accession>
<keyword evidence="4" id="KW-0472">Membrane</keyword>
<keyword evidence="5" id="KW-0732">Signal</keyword>
<organism evidence="7 8">
    <name type="scientific">Terricaulis silvestris</name>
    <dbReference type="NCBI Taxonomy" id="2686094"/>
    <lineage>
        <taxon>Bacteria</taxon>
        <taxon>Pseudomonadati</taxon>
        <taxon>Pseudomonadota</taxon>
        <taxon>Alphaproteobacteria</taxon>
        <taxon>Caulobacterales</taxon>
        <taxon>Caulobacteraceae</taxon>
        <taxon>Terricaulis</taxon>
    </lineage>
</organism>
<feature type="signal peptide" evidence="5">
    <location>
        <begin position="1"/>
        <end position="36"/>
    </location>
</feature>
<dbReference type="Pfam" id="PF01103">
    <property type="entry name" value="Omp85"/>
    <property type="match status" value="1"/>
</dbReference>
<evidence type="ECO:0000256" key="3">
    <source>
        <dbReference type="ARBA" id="ARBA00022692"/>
    </source>
</evidence>
<evidence type="ECO:0000256" key="1">
    <source>
        <dbReference type="ARBA" id="ARBA00004370"/>
    </source>
</evidence>
<evidence type="ECO:0000313" key="7">
    <source>
        <dbReference type="EMBL" id="QGZ96880.1"/>
    </source>
</evidence>
<dbReference type="PANTHER" id="PTHR12815:SF18">
    <property type="entry name" value="SORTING AND ASSEMBLY MACHINERY COMPONENT 50 HOMOLOG"/>
    <property type="match status" value="1"/>
</dbReference>
<dbReference type="PANTHER" id="PTHR12815">
    <property type="entry name" value="SORTING AND ASSEMBLY MACHINERY SAMM50 PROTEIN FAMILY MEMBER"/>
    <property type="match status" value="1"/>
</dbReference>
<dbReference type="Proteomes" id="UP000431269">
    <property type="component" value="Chromosome"/>
</dbReference>
<protein>
    <submittedName>
        <fullName evidence="7">Autotransporter assembly factor TamA</fullName>
    </submittedName>
</protein>
<feature type="chain" id="PRO_5026196376" evidence="5">
    <location>
        <begin position="37"/>
        <end position="604"/>
    </location>
</feature>
<evidence type="ECO:0000313" key="8">
    <source>
        <dbReference type="Proteomes" id="UP000431269"/>
    </source>
</evidence>
<dbReference type="AlphaFoldDB" id="A0A6I6MNF2"/>
<keyword evidence="8" id="KW-1185">Reference proteome</keyword>
<evidence type="ECO:0000256" key="5">
    <source>
        <dbReference type="SAM" id="SignalP"/>
    </source>
</evidence>
<evidence type="ECO:0000256" key="2">
    <source>
        <dbReference type="ARBA" id="ARBA00022452"/>
    </source>
</evidence>
<name>A0A6I6MNF2_9CAUL</name>
<dbReference type="KEGG" id="tsv:DSM104635_03745"/>
<dbReference type="InterPro" id="IPR039910">
    <property type="entry name" value="D15-like"/>
</dbReference>
<dbReference type="InterPro" id="IPR000184">
    <property type="entry name" value="Bac_surfAg_D15"/>
</dbReference>
<keyword evidence="2" id="KW-1134">Transmembrane beta strand</keyword>